<feature type="transmembrane region" description="Helical" evidence="5">
    <location>
        <begin position="274"/>
        <end position="296"/>
    </location>
</feature>
<dbReference type="SUPFAM" id="SSF103473">
    <property type="entry name" value="MFS general substrate transporter"/>
    <property type="match status" value="1"/>
</dbReference>
<dbReference type="Gene3D" id="1.20.1250.20">
    <property type="entry name" value="MFS general substrate transporter like domains"/>
    <property type="match status" value="1"/>
</dbReference>
<dbReference type="PRINTS" id="PR01036">
    <property type="entry name" value="TCRTETB"/>
</dbReference>
<keyword evidence="2 5" id="KW-0812">Transmembrane</keyword>
<feature type="transmembrane region" description="Helical" evidence="5">
    <location>
        <begin position="209"/>
        <end position="227"/>
    </location>
</feature>
<evidence type="ECO:0000313" key="8">
    <source>
        <dbReference type="Proteomes" id="UP000309952"/>
    </source>
</evidence>
<dbReference type="PANTHER" id="PTHR23501:SF154">
    <property type="entry name" value="MULTIDRUG-EFFLUX TRANSPORTER RV1634-RELATED"/>
    <property type="match status" value="1"/>
</dbReference>
<dbReference type="PROSITE" id="PS50850">
    <property type="entry name" value="MFS"/>
    <property type="match status" value="1"/>
</dbReference>
<feature type="transmembrane region" description="Helical" evidence="5">
    <location>
        <begin position="410"/>
        <end position="432"/>
    </location>
</feature>
<evidence type="ECO:0000256" key="3">
    <source>
        <dbReference type="ARBA" id="ARBA00022989"/>
    </source>
</evidence>
<dbReference type="InterPro" id="IPR020846">
    <property type="entry name" value="MFS_dom"/>
</dbReference>
<feature type="transmembrane region" description="Helical" evidence="5">
    <location>
        <begin position="337"/>
        <end position="358"/>
    </location>
</feature>
<evidence type="ECO:0000313" key="7">
    <source>
        <dbReference type="EMBL" id="VTO10593.1"/>
    </source>
</evidence>
<evidence type="ECO:0000256" key="1">
    <source>
        <dbReference type="ARBA" id="ARBA00004141"/>
    </source>
</evidence>
<gene>
    <name evidence="7" type="ORF">NCTC9239_00059</name>
</gene>
<dbReference type="GO" id="GO:0005886">
    <property type="term" value="C:plasma membrane"/>
    <property type="evidence" value="ECO:0007669"/>
    <property type="project" value="TreeGrafter"/>
</dbReference>
<feature type="transmembrane region" description="Helical" evidence="5">
    <location>
        <begin position="57"/>
        <end position="80"/>
    </location>
</feature>
<dbReference type="RefSeq" id="WP_138140611.1">
    <property type="nucleotide sequence ID" value="NZ_LR588407.1"/>
</dbReference>
<feature type="transmembrane region" description="Helical" evidence="5">
    <location>
        <begin position="444"/>
        <end position="463"/>
    </location>
</feature>
<feature type="transmembrane region" description="Helical" evidence="5">
    <location>
        <begin position="146"/>
        <end position="168"/>
    </location>
</feature>
<dbReference type="InterPro" id="IPR036259">
    <property type="entry name" value="MFS_trans_sf"/>
</dbReference>
<keyword evidence="4 5" id="KW-0472">Membrane</keyword>
<dbReference type="GO" id="GO:0022857">
    <property type="term" value="F:transmembrane transporter activity"/>
    <property type="evidence" value="ECO:0007669"/>
    <property type="project" value="InterPro"/>
</dbReference>
<evidence type="ECO:0000256" key="2">
    <source>
        <dbReference type="ARBA" id="ARBA00022692"/>
    </source>
</evidence>
<keyword evidence="8" id="KW-1185">Reference proteome</keyword>
<feature type="transmembrane region" description="Helical" evidence="5">
    <location>
        <begin position="113"/>
        <end position="134"/>
    </location>
</feature>
<feature type="transmembrane region" description="Helical" evidence="5">
    <location>
        <begin position="233"/>
        <end position="253"/>
    </location>
</feature>
<proteinExistence type="predicted"/>
<dbReference type="AlphaFoldDB" id="A0A4P1JTE4"/>
<feature type="transmembrane region" description="Helical" evidence="5">
    <location>
        <begin position="21"/>
        <end position="45"/>
    </location>
</feature>
<dbReference type="Gene3D" id="1.20.1720.10">
    <property type="entry name" value="Multidrug resistance protein D"/>
    <property type="match status" value="1"/>
</dbReference>
<reference evidence="7 8" key="1">
    <citation type="submission" date="2019-04" db="EMBL/GenBank/DDBJ databases">
        <authorList>
            <consortium name="Pathogen Informatics"/>
        </authorList>
    </citation>
    <scope>NUCLEOTIDE SEQUENCE [LARGE SCALE GENOMIC DNA]</scope>
    <source>
        <strain evidence="7 8">NCTC9239</strain>
    </source>
</reference>
<dbReference type="Proteomes" id="UP000309952">
    <property type="component" value="Chromosome"/>
</dbReference>
<name>A0A4P1JTE4_9CAUL</name>
<feature type="transmembrane region" description="Helical" evidence="5">
    <location>
        <begin position="364"/>
        <end position="389"/>
    </location>
</feature>
<feature type="domain" description="Major facilitator superfamily (MFS) profile" evidence="6">
    <location>
        <begin position="23"/>
        <end position="467"/>
    </location>
</feature>
<feature type="transmembrane region" description="Helical" evidence="5">
    <location>
        <begin position="308"/>
        <end position="325"/>
    </location>
</feature>
<dbReference type="KEGG" id="bvy:NCTC9239_00059"/>
<keyword evidence="3 5" id="KW-1133">Transmembrane helix</keyword>
<evidence type="ECO:0000256" key="4">
    <source>
        <dbReference type="ARBA" id="ARBA00023136"/>
    </source>
</evidence>
<feature type="transmembrane region" description="Helical" evidence="5">
    <location>
        <begin position="174"/>
        <end position="197"/>
    </location>
</feature>
<sequence>MTDFPNDAPPGWSALLTGRNGVYALALAGGVILHSVNLYIATTVMPSAVQDIGGLDFYAWTTTLFVLASILAAALTAPFLRATGPRAAYAAAALVFAGGSLICALAPSMPVMLGGRFIQGFGGGLLYALAYAVTRIVFPEALWGRIIGVISAMFGVATLIGPAVGGLFAEMGAWRLAFGSLVPVAGLFILLALSALPGRDSARDGGGRLPLPQLVLLSGAVLSVSAGSLSSALAWNLTGLGAAVILVALIAVVDGRSETRLLPRRSFSLKTPLGALYLTIALLMAGMQAEIFVPYLLQTLHDQSPLRAGYLAALMAFGWTFATLVSSRWQAGSGTRLLFAGPLLMLGGLILMSVFLPIETAGGAGVLAGVCLGLFLVGFGIGLVWPALVTRVFQNAPDGERDLTSGAMTTVQLFAIAMGAAGAGMIANVAGISAPGGVQGAASAAFWLAALFTAAPILALLLTPQLLRLTAARLVQNAP</sequence>
<evidence type="ECO:0000259" key="6">
    <source>
        <dbReference type="PROSITE" id="PS50850"/>
    </source>
</evidence>
<organism evidence="7 8">
    <name type="scientific">Brevundimonas vancanneytii</name>
    <dbReference type="NCBI Taxonomy" id="1325724"/>
    <lineage>
        <taxon>Bacteria</taxon>
        <taxon>Pseudomonadati</taxon>
        <taxon>Pseudomonadota</taxon>
        <taxon>Alphaproteobacteria</taxon>
        <taxon>Caulobacterales</taxon>
        <taxon>Caulobacteraceae</taxon>
        <taxon>Brevundimonas</taxon>
    </lineage>
</organism>
<dbReference type="EMBL" id="LR588407">
    <property type="protein sequence ID" value="VTO10593.1"/>
    <property type="molecule type" value="Genomic_DNA"/>
</dbReference>
<comment type="subcellular location">
    <subcellularLocation>
        <location evidence="1">Membrane</location>
        <topology evidence="1">Multi-pass membrane protein</topology>
    </subcellularLocation>
</comment>
<feature type="transmembrane region" description="Helical" evidence="5">
    <location>
        <begin position="87"/>
        <end position="107"/>
    </location>
</feature>
<protein>
    <submittedName>
        <fullName evidence="7">Probable multidrug-efflux transporter Rv1634/MT1670</fullName>
    </submittedName>
</protein>
<dbReference type="PANTHER" id="PTHR23501">
    <property type="entry name" value="MAJOR FACILITATOR SUPERFAMILY"/>
    <property type="match status" value="1"/>
</dbReference>
<evidence type="ECO:0000256" key="5">
    <source>
        <dbReference type="SAM" id="Phobius"/>
    </source>
</evidence>
<dbReference type="Pfam" id="PF07690">
    <property type="entry name" value="MFS_1"/>
    <property type="match status" value="1"/>
</dbReference>
<accession>A0A4P1JTE4</accession>
<dbReference type="InterPro" id="IPR011701">
    <property type="entry name" value="MFS"/>
</dbReference>